<organism evidence="1 2">
    <name type="scientific">Albidovulum sediminis</name>
    <dbReference type="NCBI Taxonomy" id="3066345"/>
    <lineage>
        <taxon>Bacteria</taxon>
        <taxon>Pseudomonadati</taxon>
        <taxon>Pseudomonadota</taxon>
        <taxon>Alphaproteobacteria</taxon>
        <taxon>Rhodobacterales</taxon>
        <taxon>Paracoccaceae</taxon>
        <taxon>Albidovulum</taxon>
    </lineage>
</organism>
<dbReference type="RefSeq" id="WP_261496932.1">
    <property type="nucleotide sequence ID" value="NZ_JAOCQF010000003.1"/>
</dbReference>
<accession>A0ABT2NU56</accession>
<dbReference type="Proteomes" id="UP001205601">
    <property type="component" value="Unassembled WGS sequence"/>
</dbReference>
<protein>
    <submittedName>
        <fullName evidence="1">Uncharacterized protein</fullName>
    </submittedName>
</protein>
<evidence type="ECO:0000313" key="1">
    <source>
        <dbReference type="EMBL" id="MCT8331040.1"/>
    </source>
</evidence>
<evidence type="ECO:0000313" key="2">
    <source>
        <dbReference type="Proteomes" id="UP001205601"/>
    </source>
</evidence>
<sequence>MTPPRLHVLTARDCAGALILRRGPSRWVATIGWDRDSNSFQTGQWFHGRIFEHRSDLSPDGRHLVIFAGKGGTRWWTAVSRVPWLTAIAFFPQDSTWGGGGAFPAPGVVWRNGSGPADTLPPDELRPAPADAFPHSTDGFHMGSTQVALMQTRGWRLLRGESYDAVLARDLPDGGLIELSFALGARNRAIISNRYTLIGHDGTRAETGWEWADIWQGRLQYADRGALWERNAGTPQLIRDFTEMTPERRRAPYAGVTE</sequence>
<name>A0ABT2NU56_9RHOB</name>
<proteinExistence type="predicted"/>
<gene>
    <name evidence="1" type="ORF">N5I32_16095</name>
</gene>
<keyword evidence="2" id="KW-1185">Reference proteome</keyword>
<dbReference type="EMBL" id="JAOCQF010000003">
    <property type="protein sequence ID" value="MCT8331040.1"/>
    <property type="molecule type" value="Genomic_DNA"/>
</dbReference>
<reference evidence="2" key="1">
    <citation type="submission" date="2023-07" db="EMBL/GenBank/DDBJ databases">
        <title>Defluviimonas sediminis sp. nov., isolated from mangrove sediment.</title>
        <authorList>
            <person name="Liu L."/>
            <person name="Li J."/>
            <person name="Huang Y."/>
            <person name="Pan J."/>
            <person name="Li M."/>
        </authorList>
    </citation>
    <scope>NUCLEOTIDE SEQUENCE [LARGE SCALE GENOMIC DNA]</scope>
    <source>
        <strain evidence="2">FT324</strain>
    </source>
</reference>
<comment type="caution">
    <text evidence="1">The sequence shown here is derived from an EMBL/GenBank/DDBJ whole genome shotgun (WGS) entry which is preliminary data.</text>
</comment>